<keyword evidence="3 6" id="KW-1133">Transmembrane helix</keyword>
<sequence>MTSKSKTGLFALGFYTVAALFIIIAFASPYWLVTDGKLKNPKFVKIGLWEVCFNGFEEVHHWYDTVFKGCWWIFEEEYYIIHDILLPGFFIATQFFFTIATCCVLISMFMTYMYMKKDKDDDNYVTLLVTLGTVLVIGGFAGLISVVTFGARGDGRDWMPNWEHNDLGWAFALGVIGILFLFPAGILFLIEARVQKYKKLHNMQSREPSSHTMHERKIGFSVLFLLSAWKTLCQYSRKVSLAWQGLYRGDLAPEAEGRSSPIAGAASAADASEVADESASVPVLPRHDA</sequence>
<evidence type="ECO:0000313" key="8">
    <source>
        <dbReference type="Proteomes" id="UP000053268"/>
    </source>
</evidence>
<feature type="compositionally biased region" description="Low complexity" evidence="5">
    <location>
        <begin position="262"/>
        <end position="282"/>
    </location>
</feature>
<proteinExistence type="predicted"/>
<evidence type="ECO:0000256" key="1">
    <source>
        <dbReference type="ARBA" id="ARBA00004141"/>
    </source>
</evidence>
<keyword evidence="2 6" id="KW-0812">Transmembrane</keyword>
<feature type="transmembrane region" description="Helical" evidence="6">
    <location>
        <begin position="12"/>
        <end position="33"/>
    </location>
</feature>
<gene>
    <name evidence="7" type="ORF">RR46_10606</name>
</gene>
<dbReference type="AlphaFoldDB" id="A0A194PIU8"/>
<dbReference type="EMBL" id="KQ459602">
    <property type="protein sequence ID" value="KPI93346.1"/>
    <property type="molecule type" value="Genomic_DNA"/>
</dbReference>
<dbReference type="InterPro" id="IPR004031">
    <property type="entry name" value="PMP22/EMP/MP20/Claudin"/>
</dbReference>
<name>A0A194PIU8_PAPXU</name>
<feature type="transmembrane region" description="Helical" evidence="6">
    <location>
        <begin position="167"/>
        <end position="190"/>
    </location>
</feature>
<dbReference type="GO" id="GO:0005918">
    <property type="term" value="C:septate junction"/>
    <property type="evidence" value="ECO:0007669"/>
    <property type="project" value="TreeGrafter"/>
</dbReference>
<feature type="transmembrane region" description="Helical" evidence="6">
    <location>
        <begin position="124"/>
        <end position="147"/>
    </location>
</feature>
<protein>
    <recommendedName>
        <fullName evidence="9">Kune-kune</fullName>
    </recommendedName>
</protein>
<dbReference type="STRING" id="66420.A0A194PIU8"/>
<evidence type="ECO:0000256" key="4">
    <source>
        <dbReference type="ARBA" id="ARBA00023136"/>
    </source>
</evidence>
<dbReference type="GO" id="GO:0016020">
    <property type="term" value="C:membrane"/>
    <property type="evidence" value="ECO:0007669"/>
    <property type="project" value="UniProtKB-SubCell"/>
</dbReference>
<evidence type="ECO:0008006" key="9">
    <source>
        <dbReference type="Google" id="ProtNLM"/>
    </source>
</evidence>
<evidence type="ECO:0000313" key="7">
    <source>
        <dbReference type="EMBL" id="KPI93346.1"/>
    </source>
</evidence>
<evidence type="ECO:0000256" key="5">
    <source>
        <dbReference type="SAM" id="MobiDB-lite"/>
    </source>
</evidence>
<dbReference type="GO" id="GO:0019991">
    <property type="term" value="P:septate junction assembly"/>
    <property type="evidence" value="ECO:0007669"/>
    <property type="project" value="TreeGrafter"/>
</dbReference>
<keyword evidence="4 6" id="KW-0472">Membrane</keyword>
<organism evidence="7 8">
    <name type="scientific">Papilio xuthus</name>
    <name type="common">Asian swallowtail butterfly</name>
    <dbReference type="NCBI Taxonomy" id="66420"/>
    <lineage>
        <taxon>Eukaryota</taxon>
        <taxon>Metazoa</taxon>
        <taxon>Ecdysozoa</taxon>
        <taxon>Arthropoda</taxon>
        <taxon>Hexapoda</taxon>
        <taxon>Insecta</taxon>
        <taxon>Pterygota</taxon>
        <taxon>Neoptera</taxon>
        <taxon>Endopterygota</taxon>
        <taxon>Lepidoptera</taxon>
        <taxon>Glossata</taxon>
        <taxon>Ditrysia</taxon>
        <taxon>Papilionoidea</taxon>
        <taxon>Papilionidae</taxon>
        <taxon>Papilioninae</taxon>
        <taxon>Papilio</taxon>
    </lineage>
</organism>
<evidence type="ECO:0000256" key="3">
    <source>
        <dbReference type="ARBA" id="ARBA00022989"/>
    </source>
</evidence>
<keyword evidence="8" id="KW-1185">Reference proteome</keyword>
<accession>A0A194PIU8</accession>
<feature type="region of interest" description="Disordered" evidence="5">
    <location>
        <begin position="262"/>
        <end position="289"/>
    </location>
</feature>
<dbReference type="GO" id="GO:0035151">
    <property type="term" value="P:regulation of tube size, open tracheal system"/>
    <property type="evidence" value="ECO:0007669"/>
    <property type="project" value="TreeGrafter"/>
</dbReference>
<evidence type="ECO:0000256" key="2">
    <source>
        <dbReference type="ARBA" id="ARBA00022692"/>
    </source>
</evidence>
<dbReference type="PANTHER" id="PTHR21284:SF11">
    <property type="entry name" value="KUNE-KUNE"/>
    <property type="match status" value="1"/>
</dbReference>
<dbReference type="PANTHER" id="PTHR21284">
    <property type="entry name" value="EG:80H7.2 PROTEIN"/>
    <property type="match status" value="1"/>
</dbReference>
<comment type="subcellular location">
    <subcellularLocation>
        <location evidence="1">Membrane</location>
        <topology evidence="1">Multi-pass membrane protein</topology>
    </subcellularLocation>
</comment>
<dbReference type="Pfam" id="PF13903">
    <property type="entry name" value="Claudin_2"/>
    <property type="match status" value="1"/>
</dbReference>
<evidence type="ECO:0000256" key="6">
    <source>
        <dbReference type="SAM" id="Phobius"/>
    </source>
</evidence>
<reference evidence="7 8" key="1">
    <citation type="journal article" date="2015" name="Nat. Commun.">
        <title>Outbred genome sequencing and CRISPR/Cas9 gene editing in butterflies.</title>
        <authorList>
            <person name="Li X."/>
            <person name="Fan D."/>
            <person name="Zhang W."/>
            <person name="Liu G."/>
            <person name="Zhang L."/>
            <person name="Zhao L."/>
            <person name="Fang X."/>
            <person name="Chen L."/>
            <person name="Dong Y."/>
            <person name="Chen Y."/>
            <person name="Ding Y."/>
            <person name="Zhao R."/>
            <person name="Feng M."/>
            <person name="Zhu Y."/>
            <person name="Feng Y."/>
            <person name="Jiang X."/>
            <person name="Zhu D."/>
            <person name="Xiang H."/>
            <person name="Feng X."/>
            <person name="Li S."/>
            <person name="Wang J."/>
            <person name="Zhang G."/>
            <person name="Kronforst M.R."/>
            <person name="Wang W."/>
        </authorList>
    </citation>
    <scope>NUCLEOTIDE SEQUENCE [LARGE SCALE GENOMIC DNA]</scope>
    <source>
        <strain evidence="7">Ya'a_city_454_Px</strain>
        <tissue evidence="7">Whole body</tissue>
    </source>
</reference>
<dbReference type="Gene3D" id="1.20.140.150">
    <property type="match status" value="1"/>
</dbReference>
<feature type="transmembrane region" description="Helical" evidence="6">
    <location>
        <begin position="84"/>
        <end position="112"/>
    </location>
</feature>
<dbReference type="Proteomes" id="UP000053268">
    <property type="component" value="Unassembled WGS sequence"/>
</dbReference>